<dbReference type="SMART" id="SM00651">
    <property type="entry name" value="Sm"/>
    <property type="match status" value="1"/>
</dbReference>
<evidence type="ECO:0000256" key="10">
    <source>
        <dbReference type="ARBA" id="ARBA00041355"/>
    </source>
</evidence>
<dbReference type="CDD" id="cd01717">
    <property type="entry name" value="Sm_B"/>
    <property type="match status" value="1"/>
</dbReference>
<evidence type="ECO:0000256" key="5">
    <source>
        <dbReference type="ARBA" id="ARBA00022664"/>
    </source>
</evidence>
<keyword evidence="9 13" id="KW-0687">Ribonucleoprotein</keyword>
<evidence type="ECO:0000256" key="9">
    <source>
        <dbReference type="ARBA" id="ARBA00023274"/>
    </source>
</evidence>
<dbReference type="InterPro" id="IPR010920">
    <property type="entry name" value="LSM_dom_sf"/>
</dbReference>
<dbReference type="InterPro" id="IPR047575">
    <property type="entry name" value="Sm"/>
</dbReference>
<protein>
    <recommendedName>
        <fullName evidence="10">Sm protein B</fullName>
    </recommendedName>
</protein>
<feature type="domain" description="Sm" evidence="12">
    <location>
        <begin position="8"/>
        <end position="99"/>
    </location>
</feature>
<dbReference type="Pfam" id="PF01423">
    <property type="entry name" value="LSM"/>
    <property type="match status" value="1"/>
</dbReference>
<feature type="region of interest" description="Disordered" evidence="11">
    <location>
        <begin position="102"/>
        <end position="192"/>
    </location>
</feature>
<feature type="compositionally biased region" description="Basic residues" evidence="11">
    <location>
        <begin position="113"/>
        <end position="125"/>
    </location>
</feature>
<reference evidence="13 14" key="2">
    <citation type="submission" date="2019-11" db="EMBL/GenBank/DDBJ databases">
        <authorList>
            <person name="Lu H."/>
        </authorList>
    </citation>
    <scope>NUCLEOTIDE SEQUENCE [LARGE SCALE GENOMIC DNA]</scope>
    <source>
        <strain evidence="13 14">FIM1</strain>
    </source>
</reference>
<name>A0ABX6F1P4_KLUMA</name>
<feature type="compositionally biased region" description="Low complexity" evidence="11">
    <location>
        <begin position="131"/>
        <end position="154"/>
    </location>
</feature>
<evidence type="ECO:0000256" key="1">
    <source>
        <dbReference type="ARBA" id="ARBA00004123"/>
    </source>
</evidence>
<dbReference type="InterPro" id="IPR001163">
    <property type="entry name" value="Sm_dom_euk/arc"/>
</dbReference>
<dbReference type="SUPFAM" id="SSF50182">
    <property type="entry name" value="Sm-like ribonucleoproteins"/>
    <property type="match status" value="1"/>
</dbReference>
<dbReference type="PANTHER" id="PTHR10701:SF0">
    <property type="entry name" value="SMALL NUCLEAR RIBONUCLEOPROTEIN-ASSOCIATED PROTEIN B"/>
    <property type="match status" value="1"/>
</dbReference>
<dbReference type="GO" id="GO:1990904">
    <property type="term" value="C:ribonucleoprotein complex"/>
    <property type="evidence" value="ECO:0007669"/>
    <property type="project" value="UniProtKB-KW"/>
</dbReference>
<evidence type="ECO:0000256" key="3">
    <source>
        <dbReference type="ARBA" id="ARBA00009123"/>
    </source>
</evidence>
<evidence type="ECO:0000259" key="12">
    <source>
        <dbReference type="PROSITE" id="PS52002"/>
    </source>
</evidence>
<gene>
    <name evidence="13" type="primary">SMB1</name>
    <name evidence="13" type="ORF">FIM1_3080</name>
</gene>
<accession>A0ABX6F1P4</accession>
<evidence type="ECO:0000256" key="11">
    <source>
        <dbReference type="SAM" id="MobiDB-lite"/>
    </source>
</evidence>
<organism evidence="13 14">
    <name type="scientific">Kluyveromyces marxianus</name>
    <name type="common">Yeast</name>
    <name type="synonym">Candida kefyr</name>
    <dbReference type="NCBI Taxonomy" id="4911"/>
    <lineage>
        <taxon>Eukaryota</taxon>
        <taxon>Fungi</taxon>
        <taxon>Dikarya</taxon>
        <taxon>Ascomycota</taxon>
        <taxon>Saccharomycotina</taxon>
        <taxon>Saccharomycetes</taxon>
        <taxon>Saccharomycetales</taxon>
        <taxon>Saccharomycetaceae</taxon>
        <taxon>Kluyveromyces</taxon>
    </lineage>
</organism>
<sequence length="192" mass="21680">MSLVEVKKKETRLSDLIDYRIRVTTHDGRVYIGRLMAFDAYMNLVMSDCIEEKVSHKHIKQVQKSGGDLSTNIQLETRTFGLMILRGEHVLSTSVESPPLLSKQERIKLEKKNTKKLSNQKKARKGTGSDNGANKNKNGNNNSNTSTESSNKVNKPAHKRLNTEVKNGSRFNPNSQVRPSRFQAPPGFKKRT</sequence>
<comment type="similarity">
    <text evidence="3">Belongs to the snRNP SmB/SmN family.</text>
</comment>
<evidence type="ECO:0000256" key="2">
    <source>
        <dbReference type="ARBA" id="ARBA00004496"/>
    </source>
</evidence>
<keyword evidence="7" id="KW-0508">mRNA splicing</keyword>
<dbReference type="PANTHER" id="PTHR10701">
    <property type="entry name" value="SMALL NUCLEAR RIBONUCLEOPROTEIN-ASSOCIATED PROTEIN B AND N"/>
    <property type="match status" value="1"/>
</dbReference>
<dbReference type="PROSITE" id="PS52002">
    <property type="entry name" value="SM"/>
    <property type="match status" value="1"/>
</dbReference>
<dbReference type="Proteomes" id="UP000422736">
    <property type="component" value="Chromosome 4"/>
</dbReference>
<comment type="subcellular location">
    <subcellularLocation>
        <location evidence="2">Cytoplasm</location>
    </subcellularLocation>
    <subcellularLocation>
        <location evidence="1">Nucleus</location>
    </subcellularLocation>
</comment>
<feature type="compositionally biased region" description="Basic and acidic residues" evidence="11">
    <location>
        <begin position="103"/>
        <end position="112"/>
    </location>
</feature>
<evidence type="ECO:0000313" key="13">
    <source>
        <dbReference type="EMBL" id="QGN16373.1"/>
    </source>
</evidence>
<evidence type="ECO:0000256" key="6">
    <source>
        <dbReference type="ARBA" id="ARBA00022884"/>
    </source>
</evidence>
<dbReference type="InterPro" id="IPR050914">
    <property type="entry name" value="snRNP_SmB/NAA38-like"/>
</dbReference>
<evidence type="ECO:0000256" key="8">
    <source>
        <dbReference type="ARBA" id="ARBA00023242"/>
    </source>
</evidence>
<feature type="compositionally biased region" description="Polar residues" evidence="11">
    <location>
        <begin position="164"/>
        <end position="178"/>
    </location>
</feature>
<evidence type="ECO:0000313" key="14">
    <source>
        <dbReference type="Proteomes" id="UP000422736"/>
    </source>
</evidence>
<keyword evidence="4" id="KW-0963">Cytoplasm</keyword>
<dbReference type="Gene3D" id="2.30.30.100">
    <property type="match status" value="1"/>
</dbReference>
<proteinExistence type="inferred from homology"/>
<evidence type="ECO:0000256" key="4">
    <source>
        <dbReference type="ARBA" id="ARBA00022490"/>
    </source>
</evidence>
<keyword evidence="8" id="KW-0539">Nucleus</keyword>
<evidence type="ECO:0000256" key="7">
    <source>
        <dbReference type="ARBA" id="ARBA00023187"/>
    </source>
</evidence>
<reference evidence="13 14" key="1">
    <citation type="submission" date="2016-03" db="EMBL/GenBank/DDBJ databases">
        <title>How can Kluyveromyces marxianus grow so fast - potential evolutionary course in Saccharomyces Complex revealed by comparative genomics.</title>
        <authorList>
            <person name="Mo W."/>
            <person name="Lu W."/>
            <person name="Yang X."/>
            <person name="Qi J."/>
            <person name="Lv H."/>
        </authorList>
    </citation>
    <scope>NUCLEOTIDE SEQUENCE [LARGE SCALE GENOMIC DNA]</scope>
    <source>
        <strain evidence="13 14">FIM1</strain>
    </source>
</reference>
<keyword evidence="6" id="KW-0694">RNA-binding</keyword>
<keyword evidence="5" id="KW-0507">mRNA processing</keyword>
<keyword evidence="14" id="KW-1185">Reference proteome</keyword>
<dbReference type="EMBL" id="CP015057">
    <property type="protein sequence ID" value="QGN16373.1"/>
    <property type="molecule type" value="Genomic_DNA"/>
</dbReference>